<dbReference type="KEGG" id="vg:26632235"/>
<name>A0A0M4S2Y7_9CAUD</name>
<reference evidence="2 3" key="1">
    <citation type="submission" date="2015-08" db="EMBL/GenBank/DDBJ databases">
        <authorList>
            <person name="Clarke R.M."/>
            <person name="Taylor B.J."/>
            <person name="Thorniley A.J."/>
            <person name="Dasenko M.A."/>
            <person name="Denver D.R."/>
            <person name="Garcia-Ruiz H."/>
            <person name="Hoyer J.S."/>
            <person name="Jogdeo S."/>
            <person name="Sullivan C.M."/>
            <person name="Peterson M.R."/>
            <person name="Rowley E.R."/>
            <person name="Schnitzler C.E."/>
            <person name="Vining K.J."/>
            <person name="Almabruk K.H."/>
            <person name="Banawas S."/>
            <person name="Beatty C."/>
            <person name="Bullock C.J."/>
            <person name="Cappellazzi J.E."/>
            <person name="Chagani S.E."/>
            <person name="Chatterjee P."/>
            <person name="Cram E.D."/>
            <person name="Elorriaga M.E."/>
            <person name="Esser M."/>
            <person name="Fellows E.J."/>
            <person name="Garcia G.R."/>
            <person name="Gullaba J.M."/>
            <person name="Kinsley M.A."/>
            <person name="Luo F."/>
            <person name="McGinnis M."/>
            <person name="Paquette C.E."/>
            <person name="Reddekopp R.L."/>
            <person name="Rosen K.L."/>
            <person name="Sahlfeld L.M."/>
            <person name="Vondras A.M."/>
            <person name="Wang J.X."/>
            <person name="Weiss E.S."/>
            <person name="Wernick R."/>
            <person name="Abuelizz H.A."/>
            <person name="Amaro Y."/>
            <person name="Archer C.L."/>
            <person name="Basu A."/>
            <person name="Bellinger M.R."/>
            <person name="Johnson S.F."/>
            <person name="Kitchen S.A."/>
            <person name="Li M."/>
            <person name="Morey-Castro K.E."/>
            <person name="Lavalleur H.J."/>
            <person name="Rangel L.J."/>
            <person name="Ree J.F."/>
            <person name="Shay S.D."/>
            <person name="Sheng Y."/>
            <person name="Smyth J.C."/>
            <person name="Stamm E.A."/>
            <person name="Taylor C.R."/>
            <person name="Vining O.B."/>
            <person name="Wanzeck K.M."/>
            <person name="Watson G."/>
            <person name="Bruck A.J."/>
            <person name="Anders K.R."/>
            <person name="Bradley K.W."/>
            <person name="Asai D.J."/>
            <person name="Bowman C.A."/>
            <person name="Russell D.A."/>
            <person name="Pope W.H."/>
            <person name="Jacobs-Sera D."/>
            <person name="Hendrix R.W."/>
            <person name="Hatfull G.F."/>
        </authorList>
    </citation>
    <scope>NUCLEOTIDE SEQUENCE [LARGE SCALE GENOMIC DNA]</scope>
</reference>
<feature type="domain" description="DUF7192" evidence="1">
    <location>
        <begin position="8"/>
        <end position="283"/>
    </location>
</feature>
<protein>
    <recommendedName>
        <fullName evidence="1">DUF7192 domain-containing protein</fullName>
    </recommendedName>
</protein>
<evidence type="ECO:0000313" key="3">
    <source>
        <dbReference type="Proteomes" id="UP000201697"/>
    </source>
</evidence>
<dbReference type="Pfam" id="PF23822">
    <property type="entry name" value="DUF7192"/>
    <property type="match status" value="1"/>
</dbReference>
<dbReference type="Proteomes" id="UP000201697">
    <property type="component" value="Segment"/>
</dbReference>
<dbReference type="EMBL" id="KT591489">
    <property type="protein sequence ID" value="ALF00422.1"/>
    <property type="molecule type" value="Genomic_DNA"/>
</dbReference>
<accession>A0A0M4S2Y7</accession>
<organism evidence="2 3">
    <name type="scientific">Mycobacterium phage Archie</name>
    <dbReference type="NCBI Taxonomy" id="1718599"/>
    <lineage>
        <taxon>Viruses</taxon>
        <taxon>Duplodnaviria</taxon>
        <taxon>Heunggongvirae</taxon>
        <taxon>Uroviricota</taxon>
        <taxon>Caudoviricetes</taxon>
        <taxon>Vilmaviridae</taxon>
        <taxon>Lclasvirinae</taxon>
        <taxon>Faithunavirus</taxon>
        <taxon>Faithunavirus archie</taxon>
    </lineage>
</organism>
<evidence type="ECO:0000313" key="2">
    <source>
        <dbReference type="EMBL" id="ALF00422.1"/>
    </source>
</evidence>
<dbReference type="OrthoDB" id="5123at10239"/>
<dbReference type="RefSeq" id="YP_009205583.1">
    <property type="nucleotide sequence ID" value="NC_028878.1"/>
</dbReference>
<sequence>MRMQRYDDKERNLKRSVITFESFDDLLTHNREGKDHRSKHMDDPSFYGVKDMKEADQLAQKGLPKAGVEAINLAEHKVALLAGDLYRPAYNEYHDTAGAYVDMGRYMEGEPECMVDFTPTEEPGQNKIVALILNITYNWAISAKAIKENGQAMFALVEAIETAGMQAEIWVDMYVRGFGTNYRARTAVRLKKAGEPFDVSMFMYALTHNSFLRAHLFNAMHSHDADVRDACGIHPMGGYGSCINNAQDMEDFPPYSIYIPCISDNSQAGKFVPAVLRQLGLTK</sequence>
<dbReference type="GeneID" id="26632235"/>
<evidence type="ECO:0000259" key="1">
    <source>
        <dbReference type="Pfam" id="PF23822"/>
    </source>
</evidence>
<keyword evidence="3" id="KW-1185">Reference proteome</keyword>
<gene>
    <name evidence="2" type="ORF">SEA_ARCHIE_128</name>
</gene>
<dbReference type="InterPro" id="IPR055616">
    <property type="entry name" value="DUF7192"/>
</dbReference>
<proteinExistence type="predicted"/>